<dbReference type="InterPro" id="IPR029063">
    <property type="entry name" value="SAM-dependent_MTases_sf"/>
</dbReference>
<accession>A0A0D2PWJ7</accession>
<evidence type="ECO:0000256" key="3">
    <source>
        <dbReference type="ARBA" id="ARBA00022691"/>
    </source>
</evidence>
<protein>
    <recommendedName>
        <fullName evidence="7">O-methyltransferase family 3 protein</fullName>
    </recommendedName>
</protein>
<dbReference type="GO" id="GO:0032259">
    <property type="term" value="P:methylation"/>
    <property type="evidence" value="ECO:0007669"/>
    <property type="project" value="UniProtKB-KW"/>
</dbReference>
<evidence type="ECO:0000256" key="2">
    <source>
        <dbReference type="ARBA" id="ARBA00022679"/>
    </source>
</evidence>
<organism evidence="5 6">
    <name type="scientific">Hypholoma sublateritium (strain FD-334 SS-4)</name>
    <dbReference type="NCBI Taxonomy" id="945553"/>
    <lineage>
        <taxon>Eukaryota</taxon>
        <taxon>Fungi</taxon>
        <taxon>Dikarya</taxon>
        <taxon>Basidiomycota</taxon>
        <taxon>Agaricomycotina</taxon>
        <taxon>Agaricomycetes</taxon>
        <taxon>Agaricomycetidae</taxon>
        <taxon>Agaricales</taxon>
        <taxon>Agaricineae</taxon>
        <taxon>Strophariaceae</taxon>
        <taxon>Hypholoma</taxon>
    </lineage>
</organism>
<dbReference type="GO" id="GO:0008757">
    <property type="term" value="F:S-adenosylmethionine-dependent methyltransferase activity"/>
    <property type="evidence" value="ECO:0007669"/>
    <property type="project" value="TreeGrafter"/>
</dbReference>
<dbReference type="EMBL" id="KN817540">
    <property type="protein sequence ID" value="KJA23870.1"/>
    <property type="molecule type" value="Genomic_DNA"/>
</dbReference>
<dbReference type="GO" id="GO:0008171">
    <property type="term" value="F:O-methyltransferase activity"/>
    <property type="evidence" value="ECO:0007669"/>
    <property type="project" value="InterPro"/>
</dbReference>
<sequence length="228" mass="24805">MPPRQHQVPSSIDDWKRSDDYHNSFLIPKDDVLNAVVENNKEQGLPDIAVSTAQGKLLNLLVRSTGAKRILEVGTLGGYSTIWLARGLPADGNIVTLELSAHHAKVARENFATAGFASQIEVIEGPGAESLAKLHPEHAFDLVFIDADKPSNVTYFTEAKRLVRPGGIIIVDNVVRYGRVADLEYSDANVEGVRKLLLAIKGDQDVEATTIGTVGEKGYDGFIYAVRN</sequence>
<dbReference type="OMA" id="NFEYAGV"/>
<keyword evidence="3" id="KW-0949">S-adenosyl-L-methionine</keyword>
<dbReference type="PANTHER" id="PTHR10509">
    <property type="entry name" value="O-METHYLTRANSFERASE-RELATED"/>
    <property type="match status" value="1"/>
</dbReference>
<dbReference type="PANTHER" id="PTHR10509:SF14">
    <property type="entry name" value="CAFFEOYL-COA O-METHYLTRANSFERASE 3-RELATED"/>
    <property type="match status" value="1"/>
</dbReference>
<proteinExistence type="inferred from homology"/>
<evidence type="ECO:0000313" key="6">
    <source>
        <dbReference type="Proteomes" id="UP000054270"/>
    </source>
</evidence>
<dbReference type="Pfam" id="PF01596">
    <property type="entry name" value="Methyltransf_3"/>
    <property type="match status" value="1"/>
</dbReference>
<dbReference type="PROSITE" id="PS51682">
    <property type="entry name" value="SAM_OMT_I"/>
    <property type="match status" value="1"/>
</dbReference>
<keyword evidence="2" id="KW-0808">Transferase</keyword>
<keyword evidence="6" id="KW-1185">Reference proteome</keyword>
<reference evidence="6" key="1">
    <citation type="submission" date="2014-04" db="EMBL/GenBank/DDBJ databases">
        <title>Evolutionary Origins and Diversification of the Mycorrhizal Mutualists.</title>
        <authorList>
            <consortium name="DOE Joint Genome Institute"/>
            <consortium name="Mycorrhizal Genomics Consortium"/>
            <person name="Kohler A."/>
            <person name="Kuo A."/>
            <person name="Nagy L.G."/>
            <person name="Floudas D."/>
            <person name="Copeland A."/>
            <person name="Barry K.W."/>
            <person name="Cichocki N."/>
            <person name="Veneault-Fourrey C."/>
            <person name="LaButti K."/>
            <person name="Lindquist E.A."/>
            <person name="Lipzen A."/>
            <person name="Lundell T."/>
            <person name="Morin E."/>
            <person name="Murat C."/>
            <person name="Riley R."/>
            <person name="Ohm R."/>
            <person name="Sun H."/>
            <person name="Tunlid A."/>
            <person name="Henrissat B."/>
            <person name="Grigoriev I.V."/>
            <person name="Hibbett D.S."/>
            <person name="Martin F."/>
        </authorList>
    </citation>
    <scope>NUCLEOTIDE SEQUENCE [LARGE SCALE GENOMIC DNA]</scope>
    <source>
        <strain evidence="6">FD-334 SS-4</strain>
    </source>
</reference>
<evidence type="ECO:0000256" key="1">
    <source>
        <dbReference type="ARBA" id="ARBA00022603"/>
    </source>
</evidence>
<dbReference type="CDD" id="cd02440">
    <property type="entry name" value="AdoMet_MTases"/>
    <property type="match status" value="1"/>
</dbReference>
<comment type="similarity">
    <text evidence="4">Belongs to the class I-like SAM-binding methyltransferase superfamily. Cation-dependent O-methyltransferase family.</text>
</comment>
<dbReference type="Proteomes" id="UP000054270">
    <property type="component" value="Unassembled WGS sequence"/>
</dbReference>
<dbReference type="InterPro" id="IPR050362">
    <property type="entry name" value="Cation-dep_OMT"/>
</dbReference>
<evidence type="ECO:0000256" key="4">
    <source>
        <dbReference type="ARBA" id="ARBA00023453"/>
    </source>
</evidence>
<dbReference type="Gene3D" id="3.40.50.150">
    <property type="entry name" value="Vaccinia Virus protein VP39"/>
    <property type="match status" value="1"/>
</dbReference>
<dbReference type="OrthoDB" id="10251242at2759"/>
<dbReference type="InterPro" id="IPR002935">
    <property type="entry name" value="SAM_O-MeTrfase"/>
</dbReference>
<gene>
    <name evidence="5" type="ORF">HYPSUDRAFT_184566</name>
</gene>
<dbReference type="STRING" id="945553.A0A0D2PWJ7"/>
<keyword evidence="1" id="KW-0489">Methyltransferase</keyword>
<dbReference type="SUPFAM" id="SSF53335">
    <property type="entry name" value="S-adenosyl-L-methionine-dependent methyltransferases"/>
    <property type="match status" value="1"/>
</dbReference>
<name>A0A0D2PWJ7_HYPSF</name>
<evidence type="ECO:0000313" key="5">
    <source>
        <dbReference type="EMBL" id="KJA23870.1"/>
    </source>
</evidence>
<dbReference type="AlphaFoldDB" id="A0A0D2PWJ7"/>
<evidence type="ECO:0008006" key="7">
    <source>
        <dbReference type="Google" id="ProtNLM"/>
    </source>
</evidence>